<dbReference type="Proteomes" id="UP000323732">
    <property type="component" value="Unassembled WGS sequence"/>
</dbReference>
<dbReference type="AlphaFoldDB" id="A0A5D4QXD8"/>
<dbReference type="EMBL" id="VTES01000010">
    <property type="protein sequence ID" value="TYS58349.1"/>
    <property type="molecule type" value="Genomic_DNA"/>
</dbReference>
<evidence type="ECO:0000313" key="4">
    <source>
        <dbReference type="Proteomes" id="UP000323732"/>
    </source>
</evidence>
<name>A0A5D4QXD8_9BACI</name>
<evidence type="ECO:0000313" key="1">
    <source>
        <dbReference type="EMBL" id="TYS42940.1"/>
    </source>
</evidence>
<protein>
    <recommendedName>
        <fullName evidence="5">Oxalate:formate antiporter</fullName>
    </recommendedName>
</protein>
<reference evidence="3 4" key="1">
    <citation type="submission" date="2019-08" db="EMBL/GenBank/DDBJ databases">
        <title>Bacillus genomes from the desert of Cuatro Cienegas, Coahuila.</title>
        <authorList>
            <person name="Olmedo-Alvarez G."/>
        </authorList>
    </citation>
    <scope>NUCLEOTIDE SEQUENCE [LARGE SCALE GENOMIC DNA]</scope>
    <source>
        <strain evidence="2 4">CH37_1T</strain>
        <strain evidence="1 3">CH446_14T</strain>
    </source>
</reference>
<accession>A0A5D4QXD8</accession>
<dbReference type="EMBL" id="VTER01000015">
    <property type="protein sequence ID" value="TYS42940.1"/>
    <property type="molecule type" value="Genomic_DNA"/>
</dbReference>
<comment type="caution">
    <text evidence="1">The sequence shown here is derived from an EMBL/GenBank/DDBJ whole genome shotgun (WGS) entry which is preliminary data.</text>
</comment>
<proteinExistence type="predicted"/>
<evidence type="ECO:0008006" key="5">
    <source>
        <dbReference type="Google" id="ProtNLM"/>
    </source>
</evidence>
<organism evidence="1 3">
    <name type="scientific">Bacillus infantis</name>
    <dbReference type="NCBI Taxonomy" id="324767"/>
    <lineage>
        <taxon>Bacteria</taxon>
        <taxon>Bacillati</taxon>
        <taxon>Bacillota</taxon>
        <taxon>Bacilli</taxon>
        <taxon>Bacillales</taxon>
        <taxon>Bacillaceae</taxon>
        <taxon>Bacillus</taxon>
    </lineage>
</organism>
<dbReference type="Proteomes" id="UP000322139">
    <property type="component" value="Unassembled WGS sequence"/>
</dbReference>
<dbReference type="RefSeq" id="WP_022543240.1">
    <property type="nucleotide sequence ID" value="NZ_JAHXNN010000022.1"/>
</dbReference>
<gene>
    <name evidence="2" type="ORF">FZD47_23600</name>
    <name evidence="1" type="ORF">FZD51_22755</name>
</gene>
<evidence type="ECO:0000313" key="2">
    <source>
        <dbReference type="EMBL" id="TYS58349.1"/>
    </source>
</evidence>
<evidence type="ECO:0000313" key="3">
    <source>
        <dbReference type="Proteomes" id="UP000322139"/>
    </source>
</evidence>
<sequence length="258" mass="30612">MKKNHNSSRDLIYVHLNEQENYVMSYGIEFEEFARSLSDVMANLLLLKHGFDDGEFNRHTLLEYVPYEKLNKLLSDDVYNYGDFCWIDFEELDGLNELPGQTIAELLYLGHLKEHLKAPFYNYLGNRFVYLAHDDGWYNKTYYRDMADFYRLLSQLIPEKLSEIKPEKSLLGLRKKGSFPPVPQEAISYMKDMMREGAVISIRQTDQNRARIEIPIWVIGDFANMDDMYEEYESIAKEKCEAKLVFDKKTREWKLYAR</sequence>